<dbReference type="Proteomes" id="UP000471633">
    <property type="component" value="Unassembled WGS sequence"/>
</dbReference>
<evidence type="ECO:0000259" key="1">
    <source>
        <dbReference type="PROSITE" id="PS50878"/>
    </source>
</evidence>
<dbReference type="RefSeq" id="XP_051069874.1">
    <property type="nucleotide sequence ID" value="XM_051208026.1"/>
</dbReference>
<dbReference type="KEGG" id="shx:MS3_00000140"/>
<comment type="caution">
    <text evidence="2">The sequence shown here is derived from an EMBL/GenBank/DDBJ whole genome shotgun (WGS) entry which is preliminary data.</text>
</comment>
<reference evidence="2" key="3">
    <citation type="submission" date="2021-06" db="EMBL/GenBank/DDBJ databases">
        <title>Chromosome-level genome assembly for S. haematobium.</title>
        <authorList>
            <person name="Stroehlein A.J."/>
        </authorList>
    </citation>
    <scope>NUCLEOTIDE SEQUENCE</scope>
</reference>
<feature type="domain" description="Reverse transcriptase" evidence="1">
    <location>
        <begin position="1"/>
        <end position="112"/>
    </location>
</feature>
<organism evidence="2 3">
    <name type="scientific">Schistosoma haematobium</name>
    <name type="common">Blood fluke</name>
    <dbReference type="NCBI Taxonomy" id="6185"/>
    <lineage>
        <taxon>Eukaryota</taxon>
        <taxon>Metazoa</taxon>
        <taxon>Spiralia</taxon>
        <taxon>Lophotrochozoa</taxon>
        <taxon>Platyhelminthes</taxon>
        <taxon>Trematoda</taxon>
        <taxon>Digenea</taxon>
        <taxon>Strigeidida</taxon>
        <taxon>Schistosomatoidea</taxon>
        <taxon>Schistosomatidae</taxon>
        <taxon>Schistosoma</taxon>
    </lineage>
</organism>
<accession>A0A922LLB5</accession>
<reference evidence="2" key="4">
    <citation type="journal article" date="2022" name="PLoS Pathog.">
        <title>Chromosome-level genome of Schistosoma haematobium underpins genome-wide explorations of molecular variation.</title>
        <authorList>
            <person name="Stroehlein A.J."/>
            <person name="Korhonen P.K."/>
            <person name="Lee V.V."/>
            <person name="Ralph S.A."/>
            <person name="Mentink-Kane M."/>
            <person name="You H."/>
            <person name="McManus D.P."/>
            <person name="Tchuente L.T."/>
            <person name="Stothard J.R."/>
            <person name="Kaur P."/>
            <person name="Dudchenko O."/>
            <person name="Aiden E.L."/>
            <person name="Yang B."/>
            <person name="Yang H."/>
            <person name="Emery A.M."/>
            <person name="Webster B.L."/>
            <person name="Brindley P.J."/>
            <person name="Rollinson D."/>
            <person name="Chang B.C.H."/>
            <person name="Gasser R.B."/>
            <person name="Young N.D."/>
        </authorList>
    </citation>
    <scope>NUCLEOTIDE SEQUENCE</scope>
</reference>
<evidence type="ECO:0000313" key="2">
    <source>
        <dbReference type="EMBL" id="KAH9588344.1"/>
    </source>
</evidence>
<dbReference type="InterPro" id="IPR000477">
    <property type="entry name" value="RT_dom"/>
</dbReference>
<keyword evidence="3" id="KW-1185">Reference proteome</keyword>
<evidence type="ECO:0000313" key="3">
    <source>
        <dbReference type="Proteomes" id="UP000471633"/>
    </source>
</evidence>
<dbReference type="PANTHER" id="PTHR21301:SF10">
    <property type="entry name" value="REVERSE TRANSCRIPTASE DOMAIN-CONTAINING PROTEIN"/>
    <property type="match status" value="1"/>
</dbReference>
<name>A0A922LLB5_SCHHA</name>
<dbReference type="CTD" id="75576233"/>
<proteinExistence type="predicted"/>
<dbReference type="EMBL" id="AMPZ03000003">
    <property type="protein sequence ID" value="KAH9588344.1"/>
    <property type="molecule type" value="Genomic_DNA"/>
</dbReference>
<gene>
    <name evidence="2" type="ORF">MS3_00000140</name>
</gene>
<protein>
    <recommendedName>
        <fullName evidence="1">Reverse transcriptase domain-containing protein</fullName>
    </recommendedName>
</protein>
<dbReference type="AlphaFoldDB" id="A0A922LLB5"/>
<dbReference type="GeneID" id="75576233"/>
<reference evidence="2" key="2">
    <citation type="journal article" date="2019" name="Gigascience">
        <title>High-quality Schistosoma haematobium genome achieved by single-molecule and long-range sequencing.</title>
        <authorList>
            <person name="Stroehlein A.J."/>
            <person name="Korhonen P.K."/>
            <person name="Chong T.M."/>
            <person name="Lim Y.L."/>
            <person name="Chan K.G."/>
            <person name="Webster B."/>
            <person name="Rollinson D."/>
            <person name="Brindley P.J."/>
            <person name="Gasser R.B."/>
            <person name="Young N.D."/>
        </authorList>
    </citation>
    <scope>NUCLEOTIDE SEQUENCE</scope>
</reference>
<dbReference type="PROSITE" id="PS50878">
    <property type="entry name" value="RT_POL"/>
    <property type="match status" value="1"/>
</dbReference>
<reference evidence="2" key="1">
    <citation type="journal article" date="2012" name="Nat. Genet.">
        <title>Whole-genome sequence of Schistosoma haematobium.</title>
        <authorList>
            <person name="Young N.D."/>
            <person name="Jex A.R."/>
            <person name="Li B."/>
            <person name="Liu S."/>
            <person name="Yang L."/>
            <person name="Xiong Z."/>
            <person name="Li Y."/>
            <person name="Cantacessi C."/>
            <person name="Hall R.S."/>
            <person name="Xu X."/>
            <person name="Chen F."/>
            <person name="Wu X."/>
            <person name="Zerlotini A."/>
            <person name="Oliveira G."/>
            <person name="Hofmann A."/>
            <person name="Zhang G."/>
            <person name="Fang X."/>
            <person name="Kang Y."/>
            <person name="Campbell B.E."/>
            <person name="Loukas A."/>
            <person name="Ranganathan S."/>
            <person name="Rollinson D."/>
            <person name="Rinaldi G."/>
            <person name="Brindley P.J."/>
            <person name="Yang H."/>
            <person name="Wang J."/>
            <person name="Wang J."/>
            <person name="Gasser R.B."/>
        </authorList>
    </citation>
    <scope>NUCLEOTIDE SEQUENCE</scope>
</reference>
<dbReference type="PANTHER" id="PTHR21301">
    <property type="entry name" value="REVERSE TRANSCRIPTASE"/>
    <property type="match status" value="1"/>
</dbReference>
<sequence>MVNNDVVALCTSIPIDKCIDFVNDLLENENTLSSRCPLSISSIMKSLKLFLNSTIFIFTGTFNKQTKGVALGSPVSPIVANLFMSPIESYIFASNNRLCICRRYVHNTFFII</sequence>